<feature type="compositionally biased region" description="Low complexity" evidence="1">
    <location>
        <begin position="92"/>
        <end position="117"/>
    </location>
</feature>
<dbReference type="VEuPathDB" id="AmoebaDB:NF0118180"/>
<feature type="region of interest" description="Disordered" evidence="1">
    <location>
        <begin position="85"/>
        <end position="227"/>
    </location>
</feature>
<evidence type="ECO:0000313" key="3">
    <source>
        <dbReference type="Proteomes" id="UP000444721"/>
    </source>
</evidence>
<dbReference type="VEuPathDB" id="AmoebaDB:FDP41_003603"/>
<dbReference type="VEuPathDB" id="AmoebaDB:NfTy_070190"/>
<accession>A0A6A5BTC5</accession>
<dbReference type="AlphaFoldDB" id="A0A6A5BTC5"/>
<evidence type="ECO:0000256" key="1">
    <source>
        <dbReference type="SAM" id="MobiDB-lite"/>
    </source>
</evidence>
<dbReference type="EMBL" id="VFQX01000034">
    <property type="protein sequence ID" value="KAF0977611.1"/>
    <property type="molecule type" value="Genomic_DNA"/>
</dbReference>
<feature type="compositionally biased region" description="Low complexity" evidence="1">
    <location>
        <begin position="192"/>
        <end position="218"/>
    </location>
</feature>
<reference evidence="2 3" key="1">
    <citation type="journal article" date="2019" name="Sci. Rep.">
        <title>Nanopore sequencing improves the draft genome of the human pathogenic amoeba Naegleria fowleri.</title>
        <authorList>
            <person name="Liechti N."/>
            <person name="Schurch N."/>
            <person name="Bruggmann R."/>
            <person name="Wittwer M."/>
        </authorList>
    </citation>
    <scope>NUCLEOTIDE SEQUENCE [LARGE SCALE GENOMIC DNA]</scope>
    <source>
        <strain evidence="2 3">ATCC 30894</strain>
    </source>
</reference>
<evidence type="ECO:0000313" key="2">
    <source>
        <dbReference type="EMBL" id="KAF0977611.1"/>
    </source>
</evidence>
<dbReference type="Proteomes" id="UP000444721">
    <property type="component" value="Unassembled WGS sequence"/>
</dbReference>
<sequence>MLSKSPKTPNNTFLSKILSNLSPNSTIPSSVNTIPSNTSSKHSSSSSWSTLFGSCVILPLHCLLLHPSVHLSSSLLNLEIHDKKNESGDHCSSSTSSSSSSASSSSSHSSLLLQPSSNNNERRKSIHGGSAAAMMIPPPHESRSELTAVSSEGQLVKKRLSVNRRPFQSRSVPNQHHHHYNDHSDESVGNRTMSNSSSSSSENDNISSTSSSASPRTSPQKAKKQEMKLEDCGNVEFLRRRFIEYIEGHDSMNVKSPEIKLWFLDLFYETTRRNCKHPLRKCIDVLVLLEEFCKNYITYLQLQNDFHIAFGTIEELRRTGCDCPFLTYLSHHGSPFKGVNHETLEEFLCNSLIVLNSQVIRYGNSENSEELNAHNQTLESCLRDIGAICDMFYIELDDMFSYFQAVKSNRELMAEWLKKGIENQTIPKHVIELYRKKLQEDEKALETFQFHQDDFNAKSIIDKDWEFSKYFTKNTISSDWYLTCKEFPKYIQWSTKSSYSNNDWDLRGRSKLIANLDYSIEDVVKSYNTDKHLASSFSNVKFDEYFPIVESSSLHKYPSGVMSSTLDLGKLVKKRKVKVIFSTKTKFVGDELTEFTLFYKSCELDKTANDDIKVTVIGTRVFTRLDKTRTRFSQVRMGNLGGFLNSSLIIRNKLALRKIANEEYEKLMEMIEEAKKDGFPLPPLENNYLMRVWCQYCKHYCGVDIRDKLK</sequence>
<protein>
    <submittedName>
        <fullName evidence="2">Uncharacterized protein</fullName>
    </submittedName>
</protein>
<keyword evidence="3" id="KW-1185">Reference proteome</keyword>
<dbReference type="OMA" id="NTISSDW"/>
<comment type="caution">
    <text evidence="2">The sequence shown here is derived from an EMBL/GenBank/DDBJ whole genome shotgun (WGS) entry which is preliminary data.</text>
</comment>
<dbReference type="OrthoDB" id="10367523at2759"/>
<gene>
    <name evidence="2" type="ORF">FDP41_003603</name>
</gene>
<proteinExistence type="predicted"/>
<dbReference type="GeneID" id="68110821"/>
<organism evidence="2 3">
    <name type="scientific">Naegleria fowleri</name>
    <name type="common">Brain eating amoeba</name>
    <dbReference type="NCBI Taxonomy" id="5763"/>
    <lineage>
        <taxon>Eukaryota</taxon>
        <taxon>Discoba</taxon>
        <taxon>Heterolobosea</taxon>
        <taxon>Tetramitia</taxon>
        <taxon>Eutetramitia</taxon>
        <taxon>Vahlkampfiidae</taxon>
        <taxon>Naegleria</taxon>
    </lineage>
</organism>
<dbReference type="RefSeq" id="XP_044562324.1">
    <property type="nucleotide sequence ID" value="XM_044706926.1"/>
</dbReference>
<name>A0A6A5BTC5_NAEFO</name>